<dbReference type="Pfam" id="PF02655">
    <property type="entry name" value="ATP-grasp_3"/>
    <property type="match status" value="1"/>
</dbReference>
<dbReference type="OrthoDB" id="1804072at2"/>
<evidence type="ECO:0000313" key="3">
    <source>
        <dbReference type="Proteomes" id="UP000324974"/>
    </source>
</evidence>
<dbReference type="Proteomes" id="UP000324974">
    <property type="component" value="Chromosome"/>
</dbReference>
<dbReference type="GO" id="GO:0005524">
    <property type="term" value="F:ATP binding"/>
    <property type="evidence" value="ECO:0007669"/>
    <property type="project" value="InterPro"/>
</dbReference>
<sequence>MSRQPLLIVGASGRAAAASALRAGFDPFVLDLFADADTERLCPVRKLPMTEYPHGFVELARTLPPMPWMYTGGLENYPDVVAAISTSHPLRGVMAENLECVRDPFEWSRWLKAPLAVVRPGKLLTPDRQWIQKPLRGSAGLGVRMTTPPEWEVVSDGPFFAQEYAAGPSYSALFHALREGIELVGCSRQLVGEGGFHSRPFQYAGNVGPVPLPEPIRNQFQRITWWCQSWGMIGLFGLDFVLRGGQVCPVEFNPRYPASVELYEYATGVALLSRQFREFEPEAEFVPTLRDVRLDCPSGVFGKAIYYAPHSLIFPPSGPWDDSLAHCTDVWRRPDFADIPHAGEEIAAGHPVCTILTEAATEIECEAKLRERAAELDGLFA</sequence>
<evidence type="ECO:0000259" key="1">
    <source>
        <dbReference type="Pfam" id="PF02655"/>
    </source>
</evidence>
<dbReference type="RefSeq" id="WP_149108187.1">
    <property type="nucleotide sequence ID" value="NZ_CP042425.1"/>
</dbReference>
<feature type="domain" description="ATP-grasp fold PylC-type" evidence="1">
    <location>
        <begin position="118"/>
        <end position="257"/>
    </location>
</feature>
<dbReference type="SUPFAM" id="SSF56059">
    <property type="entry name" value="Glutathione synthetase ATP-binding domain-like"/>
    <property type="match status" value="1"/>
</dbReference>
<name>A0A5C1A262_9BACT</name>
<proteinExistence type="predicted"/>
<protein>
    <recommendedName>
        <fullName evidence="1">ATP-grasp fold PylC-type domain-containing protein</fullName>
    </recommendedName>
</protein>
<dbReference type="EMBL" id="CP042425">
    <property type="protein sequence ID" value="QEL13199.1"/>
    <property type="molecule type" value="Genomic_DNA"/>
</dbReference>
<dbReference type="Gene3D" id="3.30.470.20">
    <property type="entry name" value="ATP-grasp fold, B domain"/>
    <property type="match status" value="1"/>
</dbReference>
<keyword evidence="3" id="KW-1185">Reference proteome</keyword>
<evidence type="ECO:0000313" key="2">
    <source>
        <dbReference type="EMBL" id="QEL13199.1"/>
    </source>
</evidence>
<accession>A0A5C1A262</accession>
<dbReference type="InterPro" id="IPR003806">
    <property type="entry name" value="ATP-grasp_PylC-type"/>
</dbReference>
<dbReference type="KEGG" id="lrs:PX52LOC_00052"/>
<dbReference type="AlphaFoldDB" id="A0A5C1A262"/>
<dbReference type="GO" id="GO:0046872">
    <property type="term" value="F:metal ion binding"/>
    <property type="evidence" value="ECO:0007669"/>
    <property type="project" value="InterPro"/>
</dbReference>
<organism evidence="2 3">
    <name type="scientific">Limnoglobus roseus</name>
    <dbReference type="NCBI Taxonomy" id="2598579"/>
    <lineage>
        <taxon>Bacteria</taxon>
        <taxon>Pseudomonadati</taxon>
        <taxon>Planctomycetota</taxon>
        <taxon>Planctomycetia</taxon>
        <taxon>Gemmatales</taxon>
        <taxon>Gemmataceae</taxon>
        <taxon>Limnoglobus</taxon>
    </lineage>
</organism>
<reference evidence="3" key="1">
    <citation type="submission" date="2019-08" db="EMBL/GenBank/DDBJ databases">
        <title>Limnoglobus roseus gen. nov., sp. nov., a novel freshwater planctomycete with a giant genome from the family Gemmataceae.</title>
        <authorList>
            <person name="Kulichevskaya I.S."/>
            <person name="Naumoff D.G."/>
            <person name="Miroshnikov K."/>
            <person name="Ivanova A."/>
            <person name="Philippov D.A."/>
            <person name="Hakobyan A."/>
            <person name="Rijpstra I.C."/>
            <person name="Sinninghe Damste J.S."/>
            <person name="Liesack W."/>
            <person name="Dedysh S.N."/>
        </authorList>
    </citation>
    <scope>NUCLEOTIDE SEQUENCE [LARGE SCALE GENOMIC DNA]</scope>
    <source>
        <strain evidence="3">PX52</strain>
    </source>
</reference>
<gene>
    <name evidence="2" type="ORF">PX52LOC_00052</name>
</gene>